<evidence type="ECO:0000313" key="3">
    <source>
        <dbReference type="EMBL" id="NUU19496.1"/>
    </source>
</evidence>
<dbReference type="Proteomes" id="UP000565724">
    <property type="component" value="Unassembled WGS sequence"/>
</dbReference>
<feature type="domain" description="Aminoglycoside phosphotransferase" evidence="2">
    <location>
        <begin position="67"/>
        <end position="169"/>
    </location>
</feature>
<dbReference type="InterPro" id="IPR051678">
    <property type="entry name" value="AGP_Transferase"/>
</dbReference>
<dbReference type="PANTHER" id="PTHR21310">
    <property type="entry name" value="AMINOGLYCOSIDE PHOSPHOTRANSFERASE-RELATED-RELATED"/>
    <property type="match status" value="1"/>
</dbReference>
<proteinExistence type="predicted"/>
<dbReference type="PANTHER" id="PTHR21310:SF40">
    <property type="entry name" value="AMINOGLYCOSIDE PHOSPHOTRANSFERASE DOMAIN-CONTAINING PROTEIN-RELATED"/>
    <property type="match status" value="1"/>
</dbReference>
<organism evidence="3 4">
    <name type="scientific">Cellulomonas humilata</name>
    <dbReference type="NCBI Taxonomy" id="144055"/>
    <lineage>
        <taxon>Bacteria</taxon>
        <taxon>Bacillati</taxon>
        <taxon>Actinomycetota</taxon>
        <taxon>Actinomycetes</taxon>
        <taxon>Micrococcales</taxon>
        <taxon>Cellulomonadaceae</taxon>
        <taxon>Cellulomonas</taxon>
    </lineage>
</organism>
<evidence type="ECO:0000256" key="1">
    <source>
        <dbReference type="SAM" id="MobiDB-lite"/>
    </source>
</evidence>
<dbReference type="InterPro" id="IPR011009">
    <property type="entry name" value="Kinase-like_dom_sf"/>
</dbReference>
<name>A0A7Y6A498_9CELL</name>
<dbReference type="Pfam" id="PF01636">
    <property type="entry name" value="APH"/>
    <property type="match status" value="2"/>
</dbReference>
<evidence type="ECO:0000259" key="2">
    <source>
        <dbReference type="Pfam" id="PF01636"/>
    </source>
</evidence>
<protein>
    <submittedName>
        <fullName evidence="3">Phosphotransferase</fullName>
    </submittedName>
</protein>
<sequence length="296" mass="30684">MNSAGLAPSGPTTPSGRRASDAAEQHPQDPARDLPTQPDRRFSGAVAHPLPAVDPALADSDEPGPILAAGAAADVFALDEHTVLRRYRSGRDASHEVHLLQHVVAHGFPAPAILQASGPSLVMERLHGPTLLQALTAGEVSLSDAAEILTDLHARLHAITPPAGWEHGEPASWPLVTSGPAVVHLDLHPANVILTETHGPAVVDWTNARTGTAELDVSLTALILAEVAVDAGGVYSQAARAFLAAFLHATDIDPLVALDEAAAVRALDPSLVPGERELVPAAAVLIRDLVEVAAHP</sequence>
<gene>
    <name evidence="3" type="ORF">HP550_19785</name>
</gene>
<dbReference type="AlphaFoldDB" id="A0A7Y6A498"/>
<keyword evidence="4" id="KW-1185">Reference proteome</keyword>
<dbReference type="GO" id="GO:0016740">
    <property type="term" value="F:transferase activity"/>
    <property type="evidence" value="ECO:0007669"/>
    <property type="project" value="UniProtKB-KW"/>
</dbReference>
<dbReference type="SUPFAM" id="SSF56112">
    <property type="entry name" value="Protein kinase-like (PK-like)"/>
    <property type="match status" value="1"/>
</dbReference>
<keyword evidence="3" id="KW-0808">Transferase</keyword>
<dbReference type="EMBL" id="JABMCI010000070">
    <property type="protein sequence ID" value="NUU19496.1"/>
    <property type="molecule type" value="Genomic_DNA"/>
</dbReference>
<dbReference type="Gene3D" id="3.90.1200.10">
    <property type="match status" value="1"/>
</dbReference>
<feature type="region of interest" description="Disordered" evidence="1">
    <location>
        <begin position="1"/>
        <end position="44"/>
    </location>
</feature>
<feature type="compositionally biased region" description="Basic and acidic residues" evidence="1">
    <location>
        <begin position="18"/>
        <end position="42"/>
    </location>
</feature>
<accession>A0A7Y6A498</accession>
<evidence type="ECO:0000313" key="4">
    <source>
        <dbReference type="Proteomes" id="UP000565724"/>
    </source>
</evidence>
<dbReference type="InterPro" id="IPR002575">
    <property type="entry name" value="Aminoglycoside_PTrfase"/>
</dbReference>
<comment type="caution">
    <text evidence="3">The sequence shown here is derived from an EMBL/GenBank/DDBJ whole genome shotgun (WGS) entry which is preliminary data.</text>
</comment>
<reference evidence="3 4" key="1">
    <citation type="submission" date="2020-05" db="EMBL/GenBank/DDBJ databases">
        <title>Genome Sequencing of Type Strains.</title>
        <authorList>
            <person name="Lemaire J.F."/>
            <person name="Inderbitzin P."/>
            <person name="Gregorio O.A."/>
            <person name="Collins S.B."/>
            <person name="Wespe N."/>
            <person name="Knight-Connoni V."/>
        </authorList>
    </citation>
    <scope>NUCLEOTIDE SEQUENCE [LARGE SCALE GENOMIC DNA]</scope>
    <source>
        <strain evidence="3 4">ATCC 25174</strain>
    </source>
</reference>
<feature type="domain" description="Aminoglycoside phosphotransferase" evidence="2">
    <location>
        <begin position="171"/>
        <end position="223"/>
    </location>
</feature>